<feature type="active site" description="Proton donor" evidence="8 10">
    <location>
        <position position="176"/>
    </location>
</feature>
<dbReference type="PRINTS" id="PR00707">
    <property type="entry name" value="UBCTHYDRLASE"/>
</dbReference>
<gene>
    <name evidence="14" type="ORF">QBC46DRAFT_384212</name>
</gene>
<evidence type="ECO:0000256" key="1">
    <source>
        <dbReference type="ARBA" id="ARBA00000707"/>
    </source>
</evidence>
<evidence type="ECO:0000256" key="4">
    <source>
        <dbReference type="ARBA" id="ARBA00022786"/>
    </source>
</evidence>
<evidence type="ECO:0000256" key="11">
    <source>
        <dbReference type="RuleBase" id="RU361215"/>
    </source>
</evidence>
<dbReference type="PIRSF" id="PIRSF038120">
    <property type="entry name" value="Ubiquitinyl_hydrolase_UCH37"/>
    <property type="match status" value="1"/>
</dbReference>
<accession>A0AAN6N9A8</accession>
<evidence type="ECO:0000256" key="9">
    <source>
        <dbReference type="PIRSR" id="PIRSR038120-2"/>
    </source>
</evidence>
<proteinExistence type="inferred from homology"/>
<evidence type="ECO:0000256" key="3">
    <source>
        <dbReference type="ARBA" id="ARBA00022670"/>
    </source>
</evidence>
<comment type="caution">
    <text evidence="14">The sequence shown here is derived from an EMBL/GenBank/DDBJ whole genome shotgun (WGS) entry which is preliminary data.</text>
</comment>
<evidence type="ECO:0000256" key="2">
    <source>
        <dbReference type="ARBA" id="ARBA00009326"/>
    </source>
</evidence>
<dbReference type="InterPro" id="IPR001578">
    <property type="entry name" value="Peptidase_C12_UCH"/>
</dbReference>
<dbReference type="Pfam" id="PF01088">
    <property type="entry name" value="Peptidase_C12"/>
    <property type="match status" value="1"/>
</dbReference>
<keyword evidence="15" id="KW-1185">Reference proteome</keyword>
<dbReference type="InterPro" id="IPR041507">
    <property type="entry name" value="UCH_C"/>
</dbReference>
<feature type="region of interest" description="Disordered" evidence="12">
    <location>
        <begin position="310"/>
        <end position="330"/>
    </location>
</feature>
<evidence type="ECO:0000256" key="12">
    <source>
        <dbReference type="SAM" id="MobiDB-lite"/>
    </source>
</evidence>
<evidence type="ECO:0000256" key="6">
    <source>
        <dbReference type="ARBA" id="ARBA00022807"/>
    </source>
</evidence>
<dbReference type="Proteomes" id="UP001303473">
    <property type="component" value="Unassembled WGS sequence"/>
</dbReference>
<comment type="catalytic activity">
    <reaction evidence="1 7 10 11">
        <text>Thiol-dependent hydrolysis of ester, thioester, amide, peptide and isopeptide bonds formed by the C-terminal Gly of ubiquitin (a 76-residue protein attached to proteins as an intracellular targeting signal).</text>
        <dbReference type="EC" id="3.4.19.12"/>
    </reaction>
</comment>
<protein>
    <recommendedName>
        <fullName evidence="7 11">Ubiquitin carboxyl-terminal hydrolase</fullName>
        <ecNumber evidence="7 11">3.4.19.12</ecNumber>
    </recommendedName>
</protein>
<feature type="domain" description="UCH catalytic" evidence="13">
    <location>
        <begin position="4"/>
        <end position="237"/>
    </location>
</feature>
<dbReference type="FunFam" id="3.40.532.10:FF:000009">
    <property type="entry name" value="Ubiquitin carboxyl-terminal hydrolase"/>
    <property type="match status" value="1"/>
</dbReference>
<dbReference type="GO" id="GO:0005737">
    <property type="term" value="C:cytoplasm"/>
    <property type="evidence" value="ECO:0007669"/>
    <property type="project" value="TreeGrafter"/>
</dbReference>
<dbReference type="AlphaFoldDB" id="A0AAN6N9A8"/>
<dbReference type="PANTHER" id="PTHR10589:SF16">
    <property type="entry name" value="UBIQUITIN CARBOXYL-TERMINAL HYDROLASE ISOZYME L5"/>
    <property type="match status" value="1"/>
</dbReference>
<keyword evidence="6 7" id="KW-0788">Thiol protease</keyword>
<dbReference type="EC" id="3.4.19.12" evidence="7 11"/>
<dbReference type="PANTHER" id="PTHR10589">
    <property type="entry name" value="UBIQUITIN CARBOXYL-TERMINAL HYDROLASE"/>
    <property type="match status" value="1"/>
</dbReference>
<dbReference type="GO" id="GO:0016579">
    <property type="term" value="P:protein deubiquitination"/>
    <property type="evidence" value="ECO:0007669"/>
    <property type="project" value="InterPro"/>
</dbReference>
<evidence type="ECO:0000256" key="7">
    <source>
        <dbReference type="PIRNR" id="PIRNR038120"/>
    </source>
</evidence>
<dbReference type="InterPro" id="IPR038765">
    <property type="entry name" value="Papain-like_cys_pep_sf"/>
</dbReference>
<evidence type="ECO:0000259" key="13">
    <source>
        <dbReference type="PROSITE" id="PS52048"/>
    </source>
</evidence>
<dbReference type="InterPro" id="IPR017390">
    <property type="entry name" value="Ubiquitinyl_hydrolase_UCH37"/>
</dbReference>
<dbReference type="PROSITE" id="PS52048">
    <property type="entry name" value="UCH_DOMAIN"/>
    <property type="match status" value="1"/>
</dbReference>
<organism evidence="14 15">
    <name type="scientific">Diplogelasinospora grovesii</name>
    <dbReference type="NCBI Taxonomy" id="303347"/>
    <lineage>
        <taxon>Eukaryota</taxon>
        <taxon>Fungi</taxon>
        <taxon>Dikarya</taxon>
        <taxon>Ascomycota</taxon>
        <taxon>Pezizomycotina</taxon>
        <taxon>Sordariomycetes</taxon>
        <taxon>Sordariomycetidae</taxon>
        <taxon>Sordariales</taxon>
        <taxon>Diplogelasinosporaceae</taxon>
        <taxon>Diplogelasinospora</taxon>
    </lineage>
</organism>
<comment type="similarity">
    <text evidence="2 7 10 11">Belongs to the peptidase C12 family.</text>
</comment>
<feature type="active site" description="Nucleophile" evidence="8 10">
    <location>
        <position position="91"/>
    </location>
</feature>
<reference evidence="15" key="1">
    <citation type="journal article" date="2023" name="Mol. Phylogenet. Evol.">
        <title>Genome-scale phylogeny and comparative genomics of the fungal order Sordariales.</title>
        <authorList>
            <person name="Hensen N."/>
            <person name="Bonometti L."/>
            <person name="Westerberg I."/>
            <person name="Brannstrom I.O."/>
            <person name="Guillou S."/>
            <person name="Cros-Aarteil S."/>
            <person name="Calhoun S."/>
            <person name="Haridas S."/>
            <person name="Kuo A."/>
            <person name="Mondo S."/>
            <person name="Pangilinan J."/>
            <person name="Riley R."/>
            <person name="LaButti K."/>
            <person name="Andreopoulos B."/>
            <person name="Lipzen A."/>
            <person name="Chen C."/>
            <person name="Yan M."/>
            <person name="Daum C."/>
            <person name="Ng V."/>
            <person name="Clum A."/>
            <person name="Steindorff A."/>
            <person name="Ohm R.A."/>
            <person name="Martin F."/>
            <person name="Silar P."/>
            <person name="Natvig D.O."/>
            <person name="Lalanne C."/>
            <person name="Gautier V."/>
            <person name="Ament-Velasquez S.L."/>
            <person name="Kruys A."/>
            <person name="Hutchinson M.I."/>
            <person name="Powell A.J."/>
            <person name="Barry K."/>
            <person name="Miller A.N."/>
            <person name="Grigoriev I.V."/>
            <person name="Debuchy R."/>
            <person name="Gladieux P."/>
            <person name="Hiltunen Thoren M."/>
            <person name="Johannesson H."/>
        </authorList>
    </citation>
    <scope>NUCLEOTIDE SEQUENCE [LARGE SCALE GENOMIC DNA]</scope>
    <source>
        <strain evidence="15">CBS 340.73</strain>
    </source>
</reference>
<dbReference type="CDD" id="cd09617">
    <property type="entry name" value="Peptidase_C12_UCH37_BAP1"/>
    <property type="match status" value="1"/>
</dbReference>
<feature type="site" description="Important for enzyme activity" evidence="9 10">
    <location>
        <position position="191"/>
    </location>
</feature>
<keyword evidence="4 7" id="KW-0833">Ubl conjugation pathway</keyword>
<dbReference type="Gene3D" id="3.40.532.10">
    <property type="entry name" value="Peptidase C12, ubiquitin carboxyl-terminal hydrolase"/>
    <property type="match status" value="1"/>
</dbReference>
<keyword evidence="3 7" id="KW-0645">Protease</keyword>
<evidence type="ECO:0000256" key="10">
    <source>
        <dbReference type="PROSITE-ProRule" id="PRU01393"/>
    </source>
</evidence>
<dbReference type="SUPFAM" id="SSF54001">
    <property type="entry name" value="Cysteine proteinases"/>
    <property type="match status" value="1"/>
</dbReference>
<dbReference type="EMBL" id="MU853791">
    <property type="protein sequence ID" value="KAK3940784.1"/>
    <property type="molecule type" value="Genomic_DNA"/>
</dbReference>
<evidence type="ECO:0000313" key="15">
    <source>
        <dbReference type="Proteomes" id="UP001303473"/>
    </source>
</evidence>
<dbReference type="GO" id="GO:0004843">
    <property type="term" value="F:cysteine-type deubiquitinase activity"/>
    <property type="evidence" value="ECO:0007669"/>
    <property type="project" value="UniProtKB-UniRule"/>
</dbReference>
<feature type="site" description="Transition state stabilizer" evidence="10">
    <location>
        <position position="85"/>
    </location>
</feature>
<evidence type="ECO:0000256" key="8">
    <source>
        <dbReference type="PIRSR" id="PIRSR038120-1"/>
    </source>
</evidence>
<dbReference type="InterPro" id="IPR036959">
    <property type="entry name" value="Peptidase_C12_UCH_sf"/>
</dbReference>
<dbReference type="Pfam" id="PF18031">
    <property type="entry name" value="UCH_C"/>
    <property type="match status" value="1"/>
</dbReference>
<sequence length="330" mass="37169">MSGGWNTIESDAGVFTYLLDNLGVKDVQFEELLSLDPSSLAELHPVYGVIFLFKYPTDQPYRSSDSPLDGTFDPDASERLFFAAQTIQNACGTQALLSVLLNKTDGSLSSTSSGYIDIGEKLRDFREFSMVLPPEFRGEALSNSELIRDVHNSFARSSPFVDETQRTSGETEDAFHFIAYTPINGTLYELDGLQPYPISHGPCAQETFPEKVMDVLQRRIARYETTEIRFNLLAMTRDLRIRAREIGDMELLEREEKKRVDWKFENALRRHNFVGFAGEVLKGVVSQKVKQGNGEYEKWVGTATDKMKKRIQERKSGASGGGQEDVAMED</sequence>
<keyword evidence="5 7" id="KW-0378">Hydrolase</keyword>
<dbReference type="GO" id="GO:0006511">
    <property type="term" value="P:ubiquitin-dependent protein catabolic process"/>
    <property type="evidence" value="ECO:0007669"/>
    <property type="project" value="UniProtKB-UniRule"/>
</dbReference>
<evidence type="ECO:0000313" key="14">
    <source>
        <dbReference type="EMBL" id="KAK3940784.1"/>
    </source>
</evidence>
<evidence type="ECO:0000256" key="5">
    <source>
        <dbReference type="ARBA" id="ARBA00022801"/>
    </source>
</evidence>
<name>A0AAN6N9A8_9PEZI</name>